<dbReference type="PANTHER" id="PTHR22684:SF0">
    <property type="entry name" value="RIBOSOME QUALITY CONTROL COMPLEX SUBUNIT TCF25"/>
    <property type="match status" value="1"/>
</dbReference>
<dbReference type="InterPro" id="IPR006994">
    <property type="entry name" value="TCF25/Rqc1"/>
</dbReference>
<feature type="region of interest" description="Disordered" evidence="1">
    <location>
        <begin position="1"/>
        <end position="115"/>
    </location>
</feature>
<gene>
    <name evidence="2" type="ORF">I7I51_00692</name>
</gene>
<organism evidence="2 3">
    <name type="scientific">Ajellomyces capsulatus</name>
    <name type="common">Darling's disease fungus</name>
    <name type="synonym">Histoplasma capsulatum</name>
    <dbReference type="NCBI Taxonomy" id="5037"/>
    <lineage>
        <taxon>Eukaryota</taxon>
        <taxon>Fungi</taxon>
        <taxon>Dikarya</taxon>
        <taxon>Ascomycota</taxon>
        <taxon>Pezizomycotina</taxon>
        <taxon>Eurotiomycetes</taxon>
        <taxon>Eurotiomycetidae</taxon>
        <taxon>Onygenales</taxon>
        <taxon>Ajellomycetaceae</taxon>
        <taxon>Histoplasma</taxon>
    </lineage>
</organism>
<sequence>MSSRALRKLQKQQEQEVAKASHEVSDEELSDDELRNFQPAPTKFNAFDLLGSQDAEDGSGSETSLPESVQTLQKPSTPSKPIETKKKKKKKKRAKNSTGGTENHKSDTPGPQEPELDEIDRALQALSTKNPLQTDERNLVTRGNTVNERLSEEFDKLLAIDQRRLNAINEMRKLFGNVVFEHTNETTSTSTSRRNRHQPMDLGQALTGRYNPVSRGQDLAGASLRKNILMQAKDEWPRATSGGLGMEVVNKLPSGQTEYKLVHNTAYKDAQRQFEICVESMEPERIIHHLHYNPYHILSLLQVSEIAKAQGDHAVSGDLLERALFNIGRSVHSSFGNCLKEGKARLNFNIAENREFWLAGWRYIKNLEVKGTLKTASEWAKLLLSLDPDDPYSINLIIDSLFIRGREHDYFIKLCSHPFFSSHWEKFPNIQCSLALAYFLQGKPAECRSQLRKAMSRYPWIFCRLAQELNIEPIPERIWGVQAPNQAHEMFCELYIARAKGIWNTPEAISVFVEVGDTLAAISGDVEPPEITLGVARHVLLSDIPSVTTHLPRHFVAGRISASDPLPPGQPIADPSFNTHPARIFDVAREMFGLNRQAVAVDGDLENRQGGSENEPLPHPHPGESGDNLDEDQADADAPSHPEEYLFNRGLRDLQDFLLVNGVDRGNWDVDNDPNPVTDWVRALRLLDPDVWDSIIQDAASELNSPLVVDLLLEELQVQAGGNR</sequence>
<accession>A0A8A1MG45</accession>
<dbReference type="GO" id="GO:1990112">
    <property type="term" value="C:RQC complex"/>
    <property type="evidence" value="ECO:0007669"/>
    <property type="project" value="TreeGrafter"/>
</dbReference>
<dbReference type="Gene3D" id="1.25.40.10">
    <property type="entry name" value="Tetratricopeptide repeat domain"/>
    <property type="match status" value="1"/>
</dbReference>
<dbReference type="GO" id="GO:1990116">
    <property type="term" value="P:ribosome-associated ubiquitin-dependent protein catabolic process"/>
    <property type="evidence" value="ECO:0007669"/>
    <property type="project" value="TreeGrafter"/>
</dbReference>
<dbReference type="AlphaFoldDB" id="A0A8A1MG45"/>
<evidence type="ECO:0000256" key="1">
    <source>
        <dbReference type="SAM" id="MobiDB-lite"/>
    </source>
</evidence>
<feature type="compositionally biased region" description="Basic residues" evidence="1">
    <location>
        <begin position="85"/>
        <end position="95"/>
    </location>
</feature>
<feature type="compositionally biased region" description="Polar residues" evidence="1">
    <location>
        <begin position="60"/>
        <end position="73"/>
    </location>
</feature>
<dbReference type="PANTHER" id="PTHR22684">
    <property type="entry name" value="NULP1-RELATED"/>
    <property type="match status" value="1"/>
</dbReference>
<dbReference type="Proteomes" id="UP000663671">
    <property type="component" value="Chromosome 1"/>
</dbReference>
<feature type="compositionally biased region" description="Basic residues" evidence="1">
    <location>
        <begin position="1"/>
        <end position="10"/>
    </location>
</feature>
<dbReference type="Pfam" id="PF04910">
    <property type="entry name" value="Tcf25"/>
    <property type="match status" value="1"/>
</dbReference>
<evidence type="ECO:0000313" key="2">
    <source>
        <dbReference type="EMBL" id="QSS63633.1"/>
    </source>
</evidence>
<dbReference type="OrthoDB" id="205993at2759"/>
<feature type="region of interest" description="Disordered" evidence="1">
    <location>
        <begin position="606"/>
        <end position="641"/>
    </location>
</feature>
<dbReference type="EMBL" id="CP069114">
    <property type="protein sequence ID" value="QSS63633.1"/>
    <property type="molecule type" value="Genomic_DNA"/>
</dbReference>
<protein>
    <submittedName>
        <fullName evidence="2">Nulp1-pending protein</fullName>
    </submittedName>
</protein>
<dbReference type="VEuPathDB" id="FungiDB:I7I51_00692"/>
<reference evidence="2" key="1">
    <citation type="submission" date="2021-01" db="EMBL/GenBank/DDBJ databases">
        <title>Chromosome-level genome assembly of a human fungal pathogen reveals clustering of transcriptionally co-regulated genes.</title>
        <authorList>
            <person name="Voorhies M."/>
            <person name="Cohen S."/>
            <person name="Shea T.P."/>
            <person name="Petrus S."/>
            <person name="Munoz J.F."/>
            <person name="Poplawski S."/>
            <person name="Goldman W.E."/>
            <person name="Michael T."/>
            <person name="Cuomo C.A."/>
            <person name="Sil A."/>
            <person name="Beyhan S."/>
        </authorList>
    </citation>
    <scope>NUCLEOTIDE SEQUENCE</scope>
    <source>
        <strain evidence="2">WU24</strain>
    </source>
</reference>
<name>A0A8A1MG45_AJECA</name>
<proteinExistence type="predicted"/>
<dbReference type="GO" id="GO:0072344">
    <property type="term" value="P:rescue of stalled ribosome"/>
    <property type="evidence" value="ECO:0007669"/>
    <property type="project" value="TreeGrafter"/>
</dbReference>
<feature type="compositionally biased region" description="Basic and acidic residues" evidence="1">
    <location>
        <begin position="11"/>
        <end position="24"/>
    </location>
</feature>
<evidence type="ECO:0000313" key="3">
    <source>
        <dbReference type="Proteomes" id="UP000663671"/>
    </source>
</evidence>
<dbReference type="InterPro" id="IPR011990">
    <property type="entry name" value="TPR-like_helical_dom_sf"/>
</dbReference>